<evidence type="ECO:0000256" key="9">
    <source>
        <dbReference type="ARBA" id="ARBA00023204"/>
    </source>
</evidence>
<proteinExistence type="inferred from homology"/>
<dbReference type="GO" id="GO:0005524">
    <property type="term" value="F:ATP binding"/>
    <property type="evidence" value="ECO:0007669"/>
    <property type="project" value="UniProtKB-UniRule"/>
</dbReference>
<dbReference type="FunFam" id="3.40.50.300:FF:000546">
    <property type="entry name" value="Transcription-repair-coupling factor"/>
    <property type="match status" value="1"/>
</dbReference>
<dbReference type="InterPro" id="IPR041471">
    <property type="entry name" value="UvrB_inter"/>
</dbReference>
<dbReference type="GO" id="GO:0003678">
    <property type="term" value="F:DNA helicase activity"/>
    <property type="evidence" value="ECO:0007669"/>
    <property type="project" value="TreeGrafter"/>
</dbReference>
<dbReference type="PANTHER" id="PTHR47964">
    <property type="entry name" value="ATP-DEPENDENT DNA HELICASE HOMOLOG RECG, CHLOROPLASTIC"/>
    <property type="match status" value="1"/>
</dbReference>
<keyword evidence="18" id="KW-1185">Reference proteome</keyword>
<evidence type="ECO:0000256" key="2">
    <source>
        <dbReference type="ARBA" id="ARBA00022490"/>
    </source>
</evidence>
<protein>
    <recommendedName>
        <fullName evidence="12 13">Transcription-repair-coupling factor</fullName>
        <shortName evidence="13">TRCF</shortName>
        <ecNumber evidence="13">3.6.4.-</ecNumber>
    </recommendedName>
</protein>
<keyword evidence="3 13" id="KW-0547">Nucleotide-binding</keyword>
<keyword evidence="9 13" id="KW-0234">DNA repair</keyword>
<evidence type="ECO:0000256" key="1">
    <source>
        <dbReference type="ARBA" id="ARBA00004496"/>
    </source>
</evidence>
<dbReference type="CDD" id="cd17991">
    <property type="entry name" value="DEXHc_TRCF"/>
    <property type="match status" value="1"/>
</dbReference>
<dbReference type="SUPFAM" id="SSF52540">
    <property type="entry name" value="P-loop containing nucleoside triphosphate hydrolases"/>
    <property type="match status" value="4"/>
</dbReference>
<dbReference type="SUPFAM" id="SSF141259">
    <property type="entry name" value="CarD-like"/>
    <property type="match status" value="1"/>
</dbReference>
<evidence type="ECO:0000256" key="8">
    <source>
        <dbReference type="ARBA" id="ARBA00023125"/>
    </source>
</evidence>
<dbReference type="InterPro" id="IPR014001">
    <property type="entry name" value="Helicase_ATP-bd"/>
</dbReference>
<dbReference type="InterPro" id="IPR005118">
    <property type="entry name" value="TRCF_C"/>
</dbReference>
<evidence type="ECO:0000313" key="17">
    <source>
        <dbReference type="EMBL" id="MST70779.1"/>
    </source>
</evidence>
<dbReference type="InterPro" id="IPR001650">
    <property type="entry name" value="Helicase_C-like"/>
</dbReference>
<evidence type="ECO:0000256" key="3">
    <source>
        <dbReference type="ARBA" id="ARBA00022741"/>
    </source>
</evidence>
<dbReference type="GO" id="GO:0003684">
    <property type="term" value="F:damaged DNA binding"/>
    <property type="evidence" value="ECO:0007669"/>
    <property type="project" value="InterPro"/>
</dbReference>
<sequence length="1118" mass="127948">MIINFTGVSGSRVAYLASKEIKNYNSTLIVVSSGLVADRLREDISFFVPDISVQALPEKEDFHFLYEARDKDELVRRIRGMESLAGTSHDVVIVPISALLPPVDEKAHFLKYRRMLRLGDEVDPDELKNFLVQAGYEYNSVTSAPGEFSGRGDIIDVYSPSMENPVRIEFFDTEIDSLRTFDSVSQRSVESISQFQIVPAVEFMPEPEAVEKALVRIEKEYRKRIDELKEQREKENLKDGRIERYEEELGRVREMFRNRTNLPIFSEYISYFDVPETRMWNYMDNGLVLVYDPARIGEAIPEYQDKDSFLRMYRECENIRITTPFPERIEGVDRLDEIQNIESRPVAPFNGQLQMLASSVKGYLKKGYEVHLVSSTEERGARLREYLDEGGIHGNLLYDTGNLSAGLILEEERLCYISENDIFPGQKKALRRKKKKSPSIDFSDLQKGDYVVHEVHGIGRFEGIKTLETDGEAKDYLKIHYAGSDVLYIPTEQLDIIQRYIGNEGNAPRLSKLSGGEWRRTRDRVRKSVMEIAEDLVKLYAEREAAGGYAFSKDTVWQREFEDDFPYTETEDQLQAIAEIKEDMEKPLPMDRLLCGDVGYGKTEVAARAIFKCISEGRQAVLLAPTTLLADQHYHTLKARFEKFPFEIEMLSRFRTDAEQTKIIEKLKKGTLDLVIGTHRVLSDDVKYKDLGLLVIDEEQRFGVKHKEKIKMLRKNIDVLTLSATPIPRTLNMSLTGIKNISTIEEPPQDRLPVQTYVTPEDETLIQEVIERELNRNGQVFVIYNRIKGIRKVAETIQELVPQARVGVGHGRLDERSLENVMVDFVEHRTDVLVSTTIIETGIDIPNANTIIILDADRMGLSQLYQLRGRVGRSDTLAYAYLTYKPEKVLTEIARKRLAAIREFTEFGAGFKLAMRDLELRGAGNVLGEAQHGHIEGIGYELYCKEIERAVSRLKGEDVTESRSESTLEFNVPARIPKQYIGDETLKLQAYKKIAQIETEEDADDVMEEMMDRYGDMPEVMVNLIRIAEIRSASERLGIEILKQLGNRVQITFYETNRITAYGLVMATQALGKKLTIQSGKIPSLSLFVGTNDVLKQVLTLLRILQKKEPEEQKEELR</sequence>
<name>A0A6N7XLG3_9FIRM</name>
<reference evidence="17 18" key="1">
    <citation type="submission" date="2019-08" db="EMBL/GenBank/DDBJ databases">
        <title>In-depth cultivation of the pig gut microbiome towards novel bacterial diversity and tailored functional studies.</title>
        <authorList>
            <person name="Wylensek D."/>
            <person name="Hitch T.C.A."/>
            <person name="Clavel T."/>
        </authorList>
    </citation>
    <scope>NUCLEOTIDE SEQUENCE [LARGE SCALE GENOMIC DNA]</scope>
    <source>
        <strain evidence="17 18">WCA-MUC-591-APC-4B</strain>
    </source>
</reference>
<evidence type="ECO:0000259" key="16">
    <source>
        <dbReference type="PROSITE" id="PS51194"/>
    </source>
</evidence>
<dbReference type="Gene3D" id="3.30.2060.10">
    <property type="entry name" value="Penicillin-binding protein 1b domain"/>
    <property type="match status" value="1"/>
</dbReference>
<evidence type="ECO:0000256" key="14">
    <source>
        <dbReference type="SAM" id="Coils"/>
    </source>
</evidence>
<dbReference type="Pfam" id="PF00271">
    <property type="entry name" value="Helicase_C"/>
    <property type="match status" value="1"/>
</dbReference>
<gene>
    <name evidence="13 17" type="primary">mfd</name>
    <name evidence="17" type="ORF">FYJ65_05420</name>
</gene>
<dbReference type="SUPFAM" id="SSF143517">
    <property type="entry name" value="TRCF domain-like"/>
    <property type="match status" value="1"/>
</dbReference>
<dbReference type="InterPro" id="IPR047112">
    <property type="entry name" value="RecG/Mfd"/>
</dbReference>
<dbReference type="SMART" id="SM00982">
    <property type="entry name" value="TRCF"/>
    <property type="match status" value="1"/>
</dbReference>
<dbReference type="InterPro" id="IPR037235">
    <property type="entry name" value="TRCF-like_C_D7"/>
</dbReference>
<dbReference type="GO" id="GO:0016787">
    <property type="term" value="F:hydrolase activity"/>
    <property type="evidence" value="ECO:0007669"/>
    <property type="project" value="UniProtKB-KW"/>
</dbReference>
<dbReference type="Pfam" id="PF17757">
    <property type="entry name" value="UvrB_inter"/>
    <property type="match status" value="1"/>
</dbReference>
<evidence type="ECO:0000256" key="7">
    <source>
        <dbReference type="ARBA" id="ARBA00022840"/>
    </source>
</evidence>
<evidence type="ECO:0000256" key="12">
    <source>
        <dbReference type="ARBA" id="ARBA00070128"/>
    </source>
</evidence>
<dbReference type="PANTHER" id="PTHR47964:SF1">
    <property type="entry name" value="ATP-DEPENDENT DNA HELICASE HOMOLOG RECG, CHLOROPLASTIC"/>
    <property type="match status" value="1"/>
</dbReference>
<dbReference type="NCBIfam" id="TIGR00580">
    <property type="entry name" value="mfd"/>
    <property type="match status" value="1"/>
</dbReference>
<keyword evidence="2 13" id="KW-0963">Cytoplasm</keyword>
<dbReference type="SMART" id="SM00490">
    <property type="entry name" value="HELICc"/>
    <property type="match status" value="1"/>
</dbReference>
<accession>A0A6N7XLG3</accession>
<dbReference type="InterPro" id="IPR004576">
    <property type="entry name" value="Mfd"/>
</dbReference>
<keyword evidence="8 13" id="KW-0238">DNA-binding</keyword>
<evidence type="ECO:0000259" key="15">
    <source>
        <dbReference type="PROSITE" id="PS51192"/>
    </source>
</evidence>
<dbReference type="SMART" id="SM00487">
    <property type="entry name" value="DEXDc"/>
    <property type="match status" value="1"/>
</dbReference>
<dbReference type="PROSITE" id="PS51194">
    <property type="entry name" value="HELICASE_CTER"/>
    <property type="match status" value="1"/>
</dbReference>
<dbReference type="Gene3D" id="3.40.50.300">
    <property type="entry name" value="P-loop containing nucleotide triphosphate hydrolases"/>
    <property type="match status" value="2"/>
</dbReference>
<dbReference type="AlphaFoldDB" id="A0A6N7XLG3"/>
<evidence type="ECO:0000256" key="4">
    <source>
        <dbReference type="ARBA" id="ARBA00022763"/>
    </source>
</evidence>
<feature type="domain" description="Helicase C-terminal" evidence="16">
    <location>
        <begin position="761"/>
        <end position="919"/>
    </location>
</feature>
<dbReference type="InterPro" id="IPR011545">
    <property type="entry name" value="DEAD/DEAH_box_helicase_dom"/>
</dbReference>
<dbReference type="SMART" id="SM01058">
    <property type="entry name" value="CarD_TRCF"/>
    <property type="match status" value="1"/>
</dbReference>
<evidence type="ECO:0000256" key="11">
    <source>
        <dbReference type="ARBA" id="ARBA00061399"/>
    </source>
</evidence>
<feature type="domain" description="Helicase ATP-binding" evidence="15">
    <location>
        <begin position="583"/>
        <end position="744"/>
    </location>
</feature>
<keyword evidence="4 13" id="KW-0227">DNA damage</keyword>
<comment type="similarity">
    <text evidence="10 13">In the N-terminal section; belongs to the UvrB family.</text>
</comment>
<dbReference type="HAMAP" id="MF_00969">
    <property type="entry name" value="TRCF"/>
    <property type="match status" value="1"/>
</dbReference>
<dbReference type="InterPro" id="IPR003711">
    <property type="entry name" value="CarD-like/TRCF_RID"/>
</dbReference>
<comment type="similarity">
    <text evidence="11 13">In the C-terminal section; belongs to the helicase family. RecG subfamily.</text>
</comment>
<dbReference type="InterPro" id="IPR036101">
    <property type="entry name" value="CarD-like/TRCF_RID_sf"/>
</dbReference>
<dbReference type="Pfam" id="PF00270">
    <property type="entry name" value="DEAD"/>
    <property type="match status" value="1"/>
</dbReference>
<comment type="subcellular location">
    <subcellularLocation>
        <location evidence="1 13">Cytoplasm</location>
    </subcellularLocation>
</comment>
<keyword evidence="14" id="KW-0175">Coiled coil</keyword>
<dbReference type="Gene3D" id="3.90.1150.50">
    <property type="entry name" value="Transcription-repair-coupling factor, D7 domain"/>
    <property type="match status" value="1"/>
</dbReference>
<feature type="coiled-coil region" evidence="14">
    <location>
        <begin position="211"/>
        <end position="248"/>
    </location>
</feature>
<dbReference type="Pfam" id="PF03461">
    <property type="entry name" value="TRCF"/>
    <property type="match status" value="1"/>
</dbReference>
<comment type="function">
    <text evidence="13">Couples transcription and DNA repair by recognizing RNA polymerase (RNAP) stalled at DNA lesions. Mediates ATP-dependent release of RNAP and its truncated transcript from the DNA, and recruitment of nucleotide excision repair machinery to the damaged site.</text>
</comment>
<dbReference type="GO" id="GO:0000716">
    <property type="term" value="P:transcription-coupled nucleotide-excision repair, DNA damage recognition"/>
    <property type="evidence" value="ECO:0007669"/>
    <property type="project" value="UniProtKB-UniRule"/>
</dbReference>
<dbReference type="Proteomes" id="UP000469424">
    <property type="component" value="Unassembled WGS sequence"/>
</dbReference>
<dbReference type="Pfam" id="PF02559">
    <property type="entry name" value="CarD_TRCF_RID"/>
    <property type="match status" value="1"/>
</dbReference>
<organism evidence="17 18">
    <name type="scientific">Mogibacterium kristiansenii</name>
    <dbReference type="NCBI Taxonomy" id="2606708"/>
    <lineage>
        <taxon>Bacteria</taxon>
        <taxon>Bacillati</taxon>
        <taxon>Bacillota</taxon>
        <taxon>Clostridia</taxon>
        <taxon>Peptostreptococcales</taxon>
        <taxon>Anaerovoracaceae</taxon>
        <taxon>Mogibacterium</taxon>
    </lineage>
</organism>
<dbReference type="InterPro" id="IPR027417">
    <property type="entry name" value="P-loop_NTPase"/>
</dbReference>
<evidence type="ECO:0000313" key="18">
    <source>
        <dbReference type="Proteomes" id="UP000469424"/>
    </source>
</evidence>
<dbReference type="EMBL" id="VUNA01000008">
    <property type="protein sequence ID" value="MST70779.1"/>
    <property type="molecule type" value="Genomic_DNA"/>
</dbReference>
<dbReference type="GO" id="GO:0006355">
    <property type="term" value="P:regulation of DNA-templated transcription"/>
    <property type="evidence" value="ECO:0007669"/>
    <property type="project" value="UniProtKB-UniRule"/>
</dbReference>
<dbReference type="RefSeq" id="WP_154554341.1">
    <property type="nucleotide sequence ID" value="NZ_VUNA01000008.1"/>
</dbReference>
<evidence type="ECO:0000256" key="13">
    <source>
        <dbReference type="HAMAP-Rule" id="MF_00969"/>
    </source>
</evidence>
<evidence type="ECO:0000256" key="6">
    <source>
        <dbReference type="ARBA" id="ARBA00022806"/>
    </source>
</evidence>
<evidence type="ECO:0000256" key="10">
    <source>
        <dbReference type="ARBA" id="ARBA00061104"/>
    </source>
</evidence>
<dbReference type="Gene3D" id="2.40.10.170">
    <property type="match status" value="1"/>
</dbReference>
<dbReference type="PROSITE" id="PS51192">
    <property type="entry name" value="HELICASE_ATP_BIND_1"/>
    <property type="match status" value="1"/>
</dbReference>
<evidence type="ECO:0000256" key="5">
    <source>
        <dbReference type="ARBA" id="ARBA00022801"/>
    </source>
</evidence>
<dbReference type="GO" id="GO:0005737">
    <property type="term" value="C:cytoplasm"/>
    <property type="evidence" value="ECO:0007669"/>
    <property type="project" value="UniProtKB-SubCell"/>
</dbReference>
<keyword evidence="6" id="KW-0347">Helicase</keyword>
<dbReference type="EC" id="3.6.4.-" evidence="13"/>
<keyword evidence="5 13" id="KW-0378">Hydrolase</keyword>
<dbReference type="Gene3D" id="3.40.50.11180">
    <property type="match status" value="1"/>
</dbReference>
<comment type="caution">
    <text evidence="17">The sequence shown here is derived from an EMBL/GenBank/DDBJ whole genome shotgun (WGS) entry which is preliminary data.</text>
</comment>
<keyword evidence="7 13" id="KW-0067">ATP-binding</keyword>